<feature type="transmembrane region" description="Helical" evidence="15">
    <location>
        <begin position="171"/>
        <end position="192"/>
    </location>
</feature>
<comment type="similarity">
    <text evidence="15">Belongs to the G-protein coupled receptor 1 family. Opsin subfamily.</text>
</comment>
<dbReference type="OrthoDB" id="9996086at2759"/>
<keyword evidence="6 15" id="KW-1133">Transmembrane helix</keyword>
<comment type="subcellular location">
    <subcellularLocation>
        <location evidence="1 15">Membrane</location>
        <topology evidence="1 15">Multi-pass membrane protein</topology>
    </subcellularLocation>
</comment>
<gene>
    <name evidence="17" type="ORF">KP79_PYT05889</name>
</gene>
<name>A0A210QIB3_MIZYE</name>
<dbReference type="EMBL" id="NEDP02003531">
    <property type="protein sequence ID" value="OWF48482.1"/>
    <property type="molecule type" value="Genomic_DNA"/>
</dbReference>
<evidence type="ECO:0000256" key="10">
    <source>
        <dbReference type="ARBA" id="ARBA00023139"/>
    </source>
</evidence>
<comment type="caution">
    <text evidence="17">The sequence shown here is derived from an EMBL/GenBank/DDBJ whole genome shotgun (WGS) entry which is preliminary data.</text>
</comment>
<keyword evidence="12 15" id="KW-0675">Receptor</keyword>
<evidence type="ECO:0000256" key="11">
    <source>
        <dbReference type="ARBA" id="ARBA00023157"/>
    </source>
</evidence>
<keyword evidence="8 15" id="KW-0297">G-protein coupled receptor</keyword>
<dbReference type="InterPro" id="IPR017452">
    <property type="entry name" value="GPCR_Rhodpsn_7TM"/>
</dbReference>
<feature type="transmembrane region" description="Helical" evidence="15">
    <location>
        <begin position="261"/>
        <end position="285"/>
    </location>
</feature>
<evidence type="ECO:0000256" key="8">
    <source>
        <dbReference type="ARBA" id="ARBA00023040"/>
    </source>
</evidence>
<dbReference type="InterPro" id="IPR000276">
    <property type="entry name" value="GPCR_Rhodpsn"/>
</dbReference>
<evidence type="ECO:0000256" key="3">
    <source>
        <dbReference type="ARBA" id="ARBA00022606"/>
    </source>
</evidence>
<feature type="transmembrane region" description="Helical" evidence="15">
    <location>
        <begin position="132"/>
        <end position="151"/>
    </location>
</feature>
<keyword evidence="10" id="KW-0564">Palmitate</keyword>
<dbReference type="FunFam" id="1.20.1070.10:FF:000044">
    <property type="entry name" value="Opsin, ultraviolet-sensitive"/>
    <property type="match status" value="1"/>
</dbReference>
<evidence type="ECO:0000256" key="4">
    <source>
        <dbReference type="ARBA" id="ARBA00022692"/>
    </source>
</evidence>
<dbReference type="InterPro" id="IPR027430">
    <property type="entry name" value="Retinal_BS"/>
</dbReference>
<evidence type="ECO:0000256" key="15">
    <source>
        <dbReference type="RuleBase" id="RU004951"/>
    </source>
</evidence>
<evidence type="ECO:0000256" key="7">
    <source>
        <dbReference type="ARBA" id="ARBA00022991"/>
    </source>
</evidence>
<evidence type="ECO:0000256" key="6">
    <source>
        <dbReference type="ARBA" id="ARBA00022989"/>
    </source>
</evidence>
<keyword evidence="4 15" id="KW-0812">Transmembrane</keyword>
<dbReference type="CDD" id="cd15337">
    <property type="entry name" value="7tmA_Opsin_Gq_invertebrates"/>
    <property type="match status" value="1"/>
</dbReference>
<dbReference type="Proteomes" id="UP000242188">
    <property type="component" value="Unassembled WGS sequence"/>
</dbReference>
<evidence type="ECO:0000256" key="13">
    <source>
        <dbReference type="ARBA" id="ARBA00023224"/>
    </source>
</evidence>
<dbReference type="Pfam" id="PF00001">
    <property type="entry name" value="7tm_1"/>
    <property type="match status" value="1"/>
</dbReference>
<protein>
    <submittedName>
        <fullName evidence="17">Rhodopsin, GQ-coupled</fullName>
    </submittedName>
</protein>
<keyword evidence="5 15" id="KW-0681">Retinal protein</keyword>
<dbReference type="GO" id="GO:0007602">
    <property type="term" value="P:phototransduction"/>
    <property type="evidence" value="ECO:0007669"/>
    <property type="project" value="UniProtKB-KW"/>
</dbReference>
<dbReference type="PANTHER" id="PTHR24240">
    <property type="entry name" value="OPSIN"/>
    <property type="match status" value="1"/>
</dbReference>
<feature type="domain" description="G-protein coupled receptors family 1 profile" evidence="16">
    <location>
        <begin position="112"/>
        <end position="376"/>
    </location>
</feature>
<keyword evidence="3 15" id="KW-0716">Sensory transduction</keyword>
<dbReference type="InterPro" id="IPR050125">
    <property type="entry name" value="GPCR_opsins"/>
</dbReference>
<dbReference type="InterPro" id="IPR001760">
    <property type="entry name" value="Opsin"/>
</dbReference>
<keyword evidence="18" id="KW-1185">Reference proteome</keyword>
<evidence type="ECO:0000313" key="18">
    <source>
        <dbReference type="Proteomes" id="UP000242188"/>
    </source>
</evidence>
<evidence type="ECO:0000256" key="14">
    <source>
        <dbReference type="ARBA" id="ARBA00023288"/>
    </source>
</evidence>
<dbReference type="STRING" id="6573.A0A210QIB3"/>
<organism evidence="17 18">
    <name type="scientific">Mizuhopecten yessoensis</name>
    <name type="common">Japanese scallop</name>
    <name type="synonym">Patinopecten yessoensis</name>
    <dbReference type="NCBI Taxonomy" id="6573"/>
    <lineage>
        <taxon>Eukaryota</taxon>
        <taxon>Metazoa</taxon>
        <taxon>Spiralia</taxon>
        <taxon>Lophotrochozoa</taxon>
        <taxon>Mollusca</taxon>
        <taxon>Bivalvia</taxon>
        <taxon>Autobranchia</taxon>
        <taxon>Pteriomorphia</taxon>
        <taxon>Pectinida</taxon>
        <taxon>Pectinoidea</taxon>
        <taxon>Pectinidae</taxon>
        <taxon>Mizuhopecten</taxon>
    </lineage>
</organism>
<feature type="transmembrane region" description="Helical" evidence="15">
    <location>
        <begin position="94"/>
        <end position="120"/>
    </location>
</feature>
<dbReference type="PRINTS" id="PR00238">
    <property type="entry name" value="OPSIN"/>
</dbReference>
<dbReference type="GO" id="GO:0007601">
    <property type="term" value="P:visual perception"/>
    <property type="evidence" value="ECO:0007669"/>
    <property type="project" value="InterPro"/>
</dbReference>
<dbReference type="Gene3D" id="1.20.1070.10">
    <property type="entry name" value="Rhodopsin 7-helix transmembrane proteins"/>
    <property type="match status" value="1"/>
</dbReference>
<keyword evidence="7 15" id="KW-0157">Chromophore</keyword>
<keyword evidence="2 15" id="KW-0600">Photoreceptor protein</keyword>
<dbReference type="GO" id="GO:0009881">
    <property type="term" value="F:photoreceptor activity"/>
    <property type="evidence" value="ECO:0007669"/>
    <property type="project" value="UniProtKB-KW"/>
</dbReference>
<dbReference type="GO" id="GO:0016020">
    <property type="term" value="C:membrane"/>
    <property type="evidence" value="ECO:0007669"/>
    <property type="project" value="UniProtKB-SubCell"/>
</dbReference>
<comment type="caution">
    <text evidence="15">Lacks conserved residue(s) required for the propagation of feature annotation.</text>
</comment>
<sequence>MTPYIELFGRAVPLSVICGHGHVTEQCQINRCADAGGAGCETIYMADNKSTLPGLPDINGTLNRSMTPNTGWEGPYDMSVHLHWTQFPPVTEEWHYIIGVYITIVGLLGIMGNTTVVYIFSNTKSLRSPSNLFVVNLAVSDLIFSAVNGFPLLTVSSFHQKWIFGSLFCQLYGFVGGVFGLMSINTLTAISIDRYIVITKPLQASQTMTRRKVHLMIVIVWVLSILLSIPPFFGWGAYIPEGFQTSCTFDYLTKTARTRTYIVVLYLFGFLIPLIIIGVCYVLIIRGVRRHDQKMLTITRSMKTEDARANNKRARSELRISKIAMTVTCLFIISWSPYAIIALIAQFGPAHWITPLVSELPMMLAKSSSMHNPVVYALSHPKFRKALYQRVPWLFCCCKPKEKADFRTSVCSKRSVTRTESVNSDVSSVISNLSDSTTTLGLTSEGATRANRETSFRRSVSIIKGDEDPCTHPDTFLLAYKEVEVGNLFDMTDDQNRRDSNLHSLYIPTRVQHRPTTQSLGTTPGGVYIVDNGQRVNGLTFNS</sequence>
<evidence type="ECO:0000313" key="17">
    <source>
        <dbReference type="EMBL" id="OWF48482.1"/>
    </source>
</evidence>
<keyword evidence="11" id="KW-1015">Disulfide bond</keyword>
<dbReference type="PROSITE" id="PS00237">
    <property type="entry name" value="G_PROTEIN_RECEP_F1_1"/>
    <property type="match status" value="1"/>
</dbReference>
<evidence type="ECO:0000256" key="1">
    <source>
        <dbReference type="ARBA" id="ARBA00004141"/>
    </source>
</evidence>
<feature type="transmembrane region" description="Helical" evidence="15">
    <location>
        <begin position="323"/>
        <end position="345"/>
    </location>
</feature>
<dbReference type="AlphaFoldDB" id="A0A210QIB3"/>
<feature type="transmembrane region" description="Helical" evidence="15">
    <location>
        <begin position="213"/>
        <end position="233"/>
    </location>
</feature>
<keyword evidence="13 15" id="KW-0807">Transducer</keyword>
<evidence type="ECO:0000256" key="9">
    <source>
        <dbReference type="ARBA" id="ARBA00023136"/>
    </source>
</evidence>
<dbReference type="PROSITE" id="PS50262">
    <property type="entry name" value="G_PROTEIN_RECEP_F1_2"/>
    <property type="match status" value="1"/>
</dbReference>
<evidence type="ECO:0000256" key="12">
    <source>
        <dbReference type="ARBA" id="ARBA00023170"/>
    </source>
</evidence>
<keyword evidence="14" id="KW-0449">Lipoprotein</keyword>
<keyword evidence="9 15" id="KW-0472">Membrane</keyword>
<reference evidence="17 18" key="1">
    <citation type="journal article" date="2017" name="Nat. Ecol. Evol.">
        <title>Scallop genome provides insights into evolution of bilaterian karyotype and development.</title>
        <authorList>
            <person name="Wang S."/>
            <person name="Zhang J."/>
            <person name="Jiao W."/>
            <person name="Li J."/>
            <person name="Xun X."/>
            <person name="Sun Y."/>
            <person name="Guo X."/>
            <person name="Huan P."/>
            <person name="Dong B."/>
            <person name="Zhang L."/>
            <person name="Hu X."/>
            <person name="Sun X."/>
            <person name="Wang J."/>
            <person name="Zhao C."/>
            <person name="Wang Y."/>
            <person name="Wang D."/>
            <person name="Huang X."/>
            <person name="Wang R."/>
            <person name="Lv J."/>
            <person name="Li Y."/>
            <person name="Zhang Z."/>
            <person name="Liu B."/>
            <person name="Lu W."/>
            <person name="Hui Y."/>
            <person name="Liang J."/>
            <person name="Zhou Z."/>
            <person name="Hou R."/>
            <person name="Li X."/>
            <person name="Liu Y."/>
            <person name="Li H."/>
            <person name="Ning X."/>
            <person name="Lin Y."/>
            <person name="Zhao L."/>
            <person name="Xing Q."/>
            <person name="Dou J."/>
            <person name="Li Y."/>
            <person name="Mao J."/>
            <person name="Guo H."/>
            <person name="Dou H."/>
            <person name="Li T."/>
            <person name="Mu C."/>
            <person name="Jiang W."/>
            <person name="Fu Q."/>
            <person name="Fu X."/>
            <person name="Miao Y."/>
            <person name="Liu J."/>
            <person name="Yu Q."/>
            <person name="Li R."/>
            <person name="Liao H."/>
            <person name="Li X."/>
            <person name="Kong Y."/>
            <person name="Jiang Z."/>
            <person name="Chourrout D."/>
            <person name="Li R."/>
            <person name="Bao Z."/>
        </authorList>
    </citation>
    <scope>NUCLEOTIDE SEQUENCE [LARGE SCALE GENOMIC DNA]</scope>
    <source>
        <strain evidence="17 18">PY_sf001</strain>
    </source>
</reference>
<dbReference type="PROSITE" id="PS00238">
    <property type="entry name" value="OPSIN"/>
    <property type="match status" value="1"/>
</dbReference>
<dbReference type="SUPFAM" id="SSF81321">
    <property type="entry name" value="Family A G protein-coupled receptor-like"/>
    <property type="match status" value="1"/>
</dbReference>
<dbReference type="PRINTS" id="PR00577">
    <property type="entry name" value="OPSINRH3RH4"/>
</dbReference>
<dbReference type="SMART" id="SM01381">
    <property type="entry name" value="7TM_GPCR_Srsx"/>
    <property type="match status" value="1"/>
</dbReference>
<dbReference type="GO" id="GO:0004930">
    <property type="term" value="F:G protein-coupled receptor activity"/>
    <property type="evidence" value="ECO:0007669"/>
    <property type="project" value="UniProtKB-KW"/>
</dbReference>
<evidence type="ECO:0000256" key="2">
    <source>
        <dbReference type="ARBA" id="ARBA00022543"/>
    </source>
</evidence>
<evidence type="ECO:0000256" key="5">
    <source>
        <dbReference type="ARBA" id="ARBA00022925"/>
    </source>
</evidence>
<accession>A0A210QIB3</accession>
<dbReference type="PRINTS" id="PR00237">
    <property type="entry name" value="GPCRRHODOPSN"/>
</dbReference>
<evidence type="ECO:0000259" key="16">
    <source>
        <dbReference type="PROSITE" id="PS50262"/>
    </source>
</evidence>
<proteinExistence type="inferred from homology"/>